<comment type="caution">
    <text evidence="1">The sequence shown here is derived from an EMBL/GenBank/DDBJ whole genome shotgun (WGS) entry which is preliminary data.</text>
</comment>
<sequence length="194" mass="21936">MDQRYSGPMSTQAHDPIAQSVIRFWFEESTPQQWFGKDAAFDANIRERFGSVLEQGTRGELWGWRTDALGRLAEIIVLDQFSRNVYRDTPRAFAQDGMALVLAQEVIALGLDSAFTEAQKAFTYMPLMHSESISVQAESIRQFTALGNPVNLDFAQRHRDIVQRFGRYPHRNAILGRTSSAEEVAFLQTPGSSF</sequence>
<organism evidence="1">
    <name type="scientific">bioreactor metagenome</name>
    <dbReference type="NCBI Taxonomy" id="1076179"/>
    <lineage>
        <taxon>unclassified sequences</taxon>
        <taxon>metagenomes</taxon>
        <taxon>ecological metagenomes</taxon>
    </lineage>
</organism>
<dbReference type="Pfam" id="PF06041">
    <property type="entry name" value="DUF924"/>
    <property type="match status" value="1"/>
</dbReference>
<gene>
    <name evidence="1" type="ORF">SDC9_105062</name>
</gene>
<evidence type="ECO:0008006" key="2">
    <source>
        <dbReference type="Google" id="ProtNLM"/>
    </source>
</evidence>
<dbReference type="Gene3D" id="1.20.58.320">
    <property type="entry name" value="TPR-like"/>
    <property type="match status" value="1"/>
</dbReference>
<protein>
    <recommendedName>
        <fullName evidence="2">DUF924 domain-containing protein</fullName>
    </recommendedName>
</protein>
<dbReference type="AlphaFoldDB" id="A0A645B100"/>
<accession>A0A645B100</accession>
<proteinExistence type="predicted"/>
<dbReference type="Gene3D" id="1.25.40.10">
    <property type="entry name" value="Tetratricopeptide repeat domain"/>
    <property type="match status" value="1"/>
</dbReference>
<reference evidence="1" key="1">
    <citation type="submission" date="2019-08" db="EMBL/GenBank/DDBJ databases">
        <authorList>
            <person name="Kucharzyk K."/>
            <person name="Murdoch R.W."/>
            <person name="Higgins S."/>
            <person name="Loffler F."/>
        </authorList>
    </citation>
    <scope>NUCLEOTIDE SEQUENCE</scope>
</reference>
<evidence type="ECO:0000313" key="1">
    <source>
        <dbReference type="EMBL" id="MPM58231.1"/>
    </source>
</evidence>
<dbReference type="InterPro" id="IPR011990">
    <property type="entry name" value="TPR-like_helical_dom_sf"/>
</dbReference>
<dbReference type="InterPro" id="IPR010323">
    <property type="entry name" value="DUF924"/>
</dbReference>
<name>A0A645B100_9ZZZZ</name>
<dbReference type="EMBL" id="VSSQ01016659">
    <property type="protein sequence ID" value="MPM58231.1"/>
    <property type="molecule type" value="Genomic_DNA"/>
</dbReference>
<dbReference type="SUPFAM" id="SSF48452">
    <property type="entry name" value="TPR-like"/>
    <property type="match status" value="1"/>
</dbReference>